<dbReference type="EMBL" id="CM003536">
    <property type="protein sequence ID" value="RCV43633.1"/>
    <property type="molecule type" value="Genomic_DNA"/>
</dbReference>
<protein>
    <submittedName>
        <fullName evidence="1">Uncharacterized protein</fullName>
    </submittedName>
</protein>
<gene>
    <name evidence="1" type="ORF">SETIT_9G309400v2</name>
</gene>
<organism evidence="1">
    <name type="scientific">Setaria italica</name>
    <name type="common">Foxtail millet</name>
    <name type="synonym">Panicum italicum</name>
    <dbReference type="NCBI Taxonomy" id="4555"/>
    <lineage>
        <taxon>Eukaryota</taxon>
        <taxon>Viridiplantae</taxon>
        <taxon>Streptophyta</taxon>
        <taxon>Embryophyta</taxon>
        <taxon>Tracheophyta</taxon>
        <taxon>Spermatophyta</taxon>
        <taxon>Magnoliopsida</taxon>
        <taxon>Liliopsida</taxon>
        <taxon>Poales</taxon>
        <taxon>Poaceae</taxon>
        <taxon>PACMAD clade</taxon>
        <taxon>Panicoideae</taxon>
        <taxon>Panicodae</taxon>
        <taxon>Paniceae</taxon>
        <taxon>Cenchrinae</taxon>
        <taxon>Setaria</taxon>
    </lineage>
</organism>
<proteinExistence type="predicted"/>
<evidence type="ECO:0000313" key="1">
    <source>
        <dbReference type="EMBL" id="RCV43633.1"/>
    </source>
</evidence>
<reference evidence="1" key="1">
    <citation type="journal article" date="2012" name="Nat. Biotechnol.">
        <title>Reference genome sequence of the model plant Setaria.</title>
        <authorList>
            <person name="Bennetzen J.L."/>
            <person name="Schmutz J."/>
            <person name="Wang H."/>
            <person name="Percifield R."/>
            <person name="Hawkins J."/>
            <person name="Pontaroli A.C."/>
            <person name="Estep M."/>
            <person name="Feng L."/>
            <person name="Vaughn J.N."/>
            <person name="Grimwood J."/>
            <person name="Jenkins J."/>
            <person name="Barry K."/>
            <person name="Lindquist E."/>
            <person name="Hellsten U."/>
            <person name="Deshpande S."/>
            <person name="Wang X."/>
            <person name="Wu X."/>
            <person name="Mitros T."/>
            <person name="Triplett J."/>
            <person name="Yang X."/>
            <person name="Ye C.Y."/>
            <person name="Mauro-Herrera M."/>
            <person name="Wang L."/>
            <person name="Li P."/>
            <person name="Sharma M."/>
            <person name="Sharma R."/>
            <person name="Ronald P.C."/>
            <person name="Panaud O."/>
            <person name="Kellogg E.A."/>
            <person name="Brutnell T.P."/>
            <person name="Doust A.N."/>
            <person name="Tuskan G.A."/>
            <person name="Rokhsar D."/>
            <person name="Devos K.M."/>
        </authorList>
    </citation>
    <scope>NUCLEOTIDE SEQUENCE [LARGE SCALE GENOMIC DNA]</scope>
    <source>
        <strain evidence="1">Yugu1</strain>
    </source>
</reference>
<reference evidence="1" key="2">
    <citation type="submission" date="2015-07" db="EMBL/GenBank/DDBJ databases">
        <authorList>
            <person name="Noorani M."/>
        </authorList>
    </citation>
    <scope>NUCLEOTIDE SEQUENCE</scope>
    <source>
        <strain evidence="1">Yugu1</strain>
    </source>
</reference>
<accession>A0A368SMN9</accession>
<dbReference type="AlphaFoldDB" id="A0A368SMN9"/>
<name>A0A368SMN9_SETIT</name>
<sequence length="118" mass="13596">MASDPLVGATDLSRRHPIHELRLLEGLARLPCIYSLIVNEFPTSLKPSHNANHQIMQSLRYSNQYRCHMASCSTIVHTSMQMTLLYLIVLNYCSKDKREGGSNFQKIFMCPFLCKWFS</sequence>